<dbReference type="InterPro" id="IPR036237">
    <property type="entry name" value="Xyl_isomerase-like_sf"/>
</dbReference>
<dbReference type="OrthoDB" id="186629at2"/>
<dbReference type="AlphaFoldDB" id="E3H6E1"/>
<evidence type="ECO:0000259" key="1">
    <source>
        <dbReference type="Pfam" id="PF01261"/>
    </source>
</evidence>
<dbReference type="STRING" id="572544.Ilyop_0566"/>
<name>E3H6E1_ILYPC</name>
<dbReference type="InterPro" id="IPR050312">
    <property type="entry name" value="IolE/XylAMocC-like"/>
</dbReference>
<dbReference type="InterPro" id="IPR013022">
    <property type="entry name" value="Xyl_isomerase-like_TIM-brl"/>
</dbReference>
<gene>
    <name evidence="2" type="ordered locus">Ilyop_0566</name>
</gene>
<dbReference type="GO" id="GO:0016853">
    <property type="term" value="F:isomerase activity"/>
    <property type="evidence" value="ECO:0007669"/>
    <property type="project" value="UniProtKB-KW"/>
</dbReference>
<accession>E3H6E1</accession>
<dbReference type="Pfam" id="PF01261">
    <property type="entry name" value="AP_endonuc_2"/>
    <property type="match status" value="1"/>
</dbReference>
<protein>
    <submittedName>
        <fullName evidence="2">Xylose isomerase domain protein TIM barrel</fullName>
    </submittedName>
</protein>
<dbReference type="HOGENOM" id="CLU_050006_7_2_0"/>
<keyword evidence="3" id="KW-1185">Reference proteome</keyword>
<dbReference type="Proteomes" id="UP000006875">
    <property type="component" value="Chromosome"/>
</dbReference>
<dbReference type="PANTHER" id="PTHR12110:SF21">
    <property type="entry name" value="XYLOSE ISOMERASE-LIKE TIM BARREL DOMAIN-CONTAINING PROTEIN"/>
    <property type="match status" value="1"/>
</dbReference>
<dbReference type="eggNOG" id="COG1082">
    <property type="taxonomic scope" value="Bacteria"/>
</dbReference>
<proteinExistence type="predicted"/>
<dbReference type="KEGG" id="ipo:Ilyop_0566"/>
<dbReference type="Gene3D" id="3.20.20.150">
    <property type="entry name" value="Divalent-metal-dependent TIM barrel enzymes"/>
    <property type="match status" value="1"/>
</dbReference>
<reference evidence="2 3" key="1">
    <citation type="journal article" date="2010" name="Stand. Genomic Sci.">
        <title>Complete genome sequence of Ilyobacter polytropus type strain (CuHbu1).</title>
        <authorList>
            <person name="Sikorski J."/>
            <person name="Chertkov O."/>
            <person name="Lapidus A."/>
            <person name="Nolan M."/>
            <person name="Lucas S."/>
            <person name="Del Rio T.G."/>
            <person name="Tice H."/>
            <person name="Cheng J.F."/>
            <person name="Tapia R."/>
            <person name="Han C."/>
            <person name="Goodwin L."/>
            <person name="Pitluck S."/>
            <person name="Liolios K."/>
            <person name="Ivanova N."/>
            <person name="Mavromatis K."/>
            <person name="Mikhailova N."/>
            <person name="Pati A."/>
            <person name="Chen A."/>
            <person name="Palaniappan K."/>
            <person name="Land M."/>
            <person name="Hauser L."/>
            <person name="Chang Y.J."/>
            <person name="Jeffries C.D."/>
            <person name="Brambilla E."/>
            <person name="Yasawong M."/>
            <person name="Rohde M."/>
            <person name="Pukall R."/>
            <person name="Spring S."/>
            <person name="Goker M."/>
            <person name="Woyke T."/>
            <person name="Bristow J."/>
            <person name="Eisen J.A."/>
            <person name="Markowitz V."/>
            <person name="Hugenholtz P."/>
            <person name="Kyrpides N.C."/>
            <person name="Klenk H.P."/>
        </authorList>
    </citation>
    <scope>NUCLEOTIDE SEQUENCE [LARGE SCALE GENOMIC DNA]</scope>
    <source>
        <strain evidence="3">ATCC 51220 / DSM 2926 / LMG 16218 / CuHBu1</strain>
    </source>
</reference>
<organism evidence="2 3">
    <name type="scientific">Ilyobacter polytropus (strain ATCC 51220 / DSM 2926 / LMG 16218 / CuHBu1)</name>
    <dbReference type="NCBI Taxonomy" id="572544"/>
    <lineage>
        <taxon>Bacteria</taxon>
        <taxon>Fusobacteriati</taxon>
        <taxon>Fusobacteriota</taxon>
        <taxon>Fusobacteriia</taxon>
        <taxon>Fusobacteriales</taxon>
        <taxon>Fusobacteriaceae</taxon>
        <taxon>Ilyobacter</taxon>
    </lineage>
</organism>
<evidence type="ECO:0000313" key="3">
    <source>
        <dbReference type="Proteomes" id="UP000006875"/>
    </source>
</evidence>
<dbReference type="EMBL" id="CP002281">
    <property type="protein sequence ID" value="ADO82354.1"/>
    <property type="molecule type" value="Genomic_DNA"/>
</dbReference>
<dbReference type="PANTHER" id="PTHR12110">
    <property type="entry name" value="HYDROXYPYRUVATE ISOMERASE"/>
    <property type="match status" value="1"/>
</dbReference>
<dbReference type="RefSeq" id="WP_013387024.1">
    <property type="nucleotide sequence ID" value="NC_014632.1"/>
</dbReference>
<evidence type="ECO:0000313" key="2">
    <source>
        <dbReference type="EMBL" id="ADO82354.1"/>
    </source>
</evidence>
<feature type="domain" description="Xylose isomerase-like TIM barrel" evidence="1">
    <location>
        <begin position="19"/>
        <end position="261"/>
    </location>
</feature>
<sequence>MKFGYAASSGEKNIFDSIKYAKDNGFSSVELNVNMPIFFPENFTEQEKKQIKKYREDLGVEITLHAPEDLTLLQLQKDIRKATIKRFKTVIDFAGDIGATRLTMHVGPAVCFTLTDRKSYLDETYHDEYKVVLKESLVDLADYSVGKTILCVENSGRFPEKLVQETLEEVLKENKNLFLTWDIGHSYENLYNEVDFFIKHKDRIRTCHVHDNNGKSDHQIIGKGNVDFKKHFDIIGKKDMTYIIEVRPRENALKSLEVFNKMSL</sequence>
<dbReference type="SUPFAM" id="SSF51658">
    <property type="entry name" value="Xylose isomerase-like"/>
    <property type="match status" value="1"/>
</dbReference>
<keyword evidence="2" id="KW-0413">Isomerase</keyword>